<dbReference type="PANTHER" id="PTHR31807">
    <property type="entry name" value="AUGMIN FAMILY MEMBER"/>
    <property type="match status" value="1"/>
</dbReference>
<sequence>MDAVKTETRKAAATVDGALRQPLVSSEKNIAAPSGQRREVASRFKPGVPPALPAAASLARRCASPSLSWASAAEGTASTNRAQSAERRSSTPSSSSTPSGGGAASRSRMLVRDAAANEVHRISRRATSTKPPDGLWASAHSVSPSLQPESVAMATPATKRHKLQARAVAETERKRSPLRGKNIGNQCENAVPAETPNKRVVEQHRWPAAMMGGRGSAGLTSRSNGVADTPIRSVTPSNPTRGHSPRRIYPAEVKANGLNQPLSGLAKRLVMHESRRDDNTESSSDVSSHKSESSKSSTRPSRTLSSPVPVLHRSSSPNKVLSAASSTSTAFQSPLRTRPSVPCRSRCCSTGQSGSAQPVFNYIVDARKGKKSASQIENIHQLRLLYNRYLQWQFVNARSEDTLSFQKSSVENILYSVWKSILKLRDSVTVRRIDVQLLQQELKLNYILKEQIAYLQHWPALEGENGSTLIGAIEALQACTLRLPVTSGAQADAVAVKNSLSSAVDVMQALSSSILYLLSKVEGRTSLVSELSDMARQEKVALGECRELLATAAKLQVQESSLRTHLMQLREGALG</sequence>
<evidence type="ECO:0000256" key="1">
    <source>
        <dbReference type="ARBA" id="ARBA00010016"/>
    </source>
</evidence>
<reference evidence="3 4" key="1">
    <citation type="submission" date="2019-11" db="EMBL/GenBank/DDBJ databases">
        <title>Whole genome sequence of Oryza granulata.</title>
        <authorList>
            <person name="Li W."/>
        </authorList>
    </citation>
    <scope>NUCLEOTIDE SEQUENCE [LARGE SCALE GENOMIC DNA]</scope>
    <source>
        <strain evidence="4">cv. Menghai</strain>
        <tissue evidence="3">Leaf</tissue>
    </source>
</reference>
<feature type="region of interest" description="Disordered" evidence="2">
    <location>
        <begin position="274"/>
        <end position="337"/>
    </location>
</feature>
<dbReference type="EMBL" id="SPHZ02000009">
    <property type="protein sequence ID" value="KAF0900217.1"/>
    <property type="molecule type" value="Genomic_DNA"/>
</dbReference>
<gene>
    <name evidence="3" type="ORF">E2562_028699</name>
</gene>
<accession>A0A6G1CJK1</accession>
<comment type="caution">
    <text evidence="3">The sequence shown here is derived from an EMBL/GenBank/DDBJ whole genome shotgun (WGS) entry which is preliminary data.</text>
</comment>
<protein>
    <recommendedName>
        <fullName evidence="5">AUGMIN subunit 8</fullName>
    </recommendedName>
</protein>
<evidence type="ECO:0008006" key="5">
    <source>
        <dbReference type="Google" id="ProtNLM"/>
    </source>
</evidence>
<feature type="region of interest" description="Disordered" evidence="2">
    <location>
        <begin position="167"/>
        <end position="189"/>
    </location>
</feature>
<name>A0A6G1CJK1_9ORYZ</name>
<evidence type="ECO:0000256" key="2">
    <source>
        <dbReference type="SAM" id="MobiDB-lite"/>
    </source>
</evidence>
<proteinExistence type="inferred from homology"/>
<feature type="compositionally biased region" description="Polar residues" evidence="2">
    <location>
        <begin position="218"/>
        <end position="241"/>
    </location>
</feature>
<dbReference type="GO" id="GO:0051225">
    <property type="term" value="P:spindle assembly"/>
    <property type="evidence" value="ECO:0007669"/>
    <property type="project" value="TreeGrafter"/>
</dbReference>
<comment type="similarity">
    <text evidence="1">Belongs to the QWRF family.</text>
</comment>
<organism evidence="3 4">
    <name type="scientific">Oryza meyeriana var. granulata</name>
    <dbReference type="NCBI Taxonomy" id="110450"/>
    <lineage>
        <taxon>Eukaryota</taxon>
        <taxon>Viridiplantae</taxon>
        <taxon>Streptophyta</taxon>
        <taxon>Embryophyta</taxon>
        <taxon>Tracheophyta</taxon>
        <taxon>Spermatophyta</taxon>
        <taxon>Magnoliopsida</taxon>
        <taxon>Liliopsida</taxon>
        <taxon>Poales</taxon>
        <taxon>Poaceae</taxon>
        <taxon>BOP clade</taxon>
        <taxon>Oryzoideae</taxon>
        <taxon>Oryzeae</taxon>
        <taxon>Oryzinae</taxon>
        <taxon>Oryza</taxon>
        <taxon>Oryza meyeriana</taxon>
    </lineage>
</organism>
<feature type="region of interest" description="Disordered" evidence="2">
    <location>
        <begin position="63"/>
        <end position="147"/>
    </location>
</feature>
<dbReference type="InterPro" id="IPR007573">
    <property type="entry name" value="QWRF"/>
</dbReference>
<keyword evidence="4" id="KW-1185">Reference proteome</keyword>
<evidence type="ECO:0000313" key="4">
    <source>
        <dbReference type="Proteomes" id="UP000479710"/>
    </source>
</evidence>
<feature type="compositionally biased region" description="Low complexity" evidence="2">
    <location>
        <begin position="90"/>
        <end position="108"/>
    </location>
</feature>
<dbReference type="GO" id="GO:0008017">
    <property type="term" value="F:microtubule binding"/>
    <property type="evidence" value="ECO:0007669"/>
    <property type="project" value="TreeGrafter"/>
</dbReference>
<dbReference type="AlphaFoldDB" id="A0A6G1CJK1"/>
<feature type="region of interest" description="Disordered" evidence="2">
    <location>
        <begin position="26"/>
        <end position="51"/>
    </location>
</feature>
<dbReference type="GO" id="GO:0005880">
    <property type="term" value="C:nuclear microtubule"/>
    <property type="evidence" value="ECO:0007669"/>
    <property type="project" value="TreeGrafter"/>
</dbReference>
<dbReference type="PANTHER" id="PTHR31807:SF35">
    <property type="entry name" value="AUGMIN SUBUNIT 8"/>
    <property type="match status" value="1"/>
</dbReference>
<dbReference type="GO" id="GO:0005737">
    <property type="term" value="C:cytoplasm"/>
    <property type="evidence" value="ECO:0007669"/>
    <property type="project" value="TreeGrafter"/>
</dbReference>
<dbReference type="EMBL" id="SPHZ02000009">
    <property type="protein sequence ID" value="KAF0900218.1"/>
    <property type="molecule type" value="Genomic_DNA"/>
</dbReference>
<dbReference type="Pfam" id="PF04484">
    <property type="entry name" value="QWRF"/>
    <property type="match status" value="1"/>
</dbReference>
<dbReference type="Proteomes" id="UP000479710">
    <property type="component" value="Unassembled WGS sequence"/>
</dbReference>
<evidence type="ECO:0000313" key="3">
    <source>
        <dbReference type="EMBL" id="KAF0900217.1"/>
    </source>
</evidence>
<feature type="compositionally biased region" description="Low complexity" evidence="2">
    <location>
        <begin position="294"/>
        <end position="308"/>
    </location>
</feature>
<dbReference type="OrthoDB" id="1924320at2759"/>
<feature type="region of interest" description="Disordered" evidence="2">
    <location>
        <begin position="211"/>
        <end position="246"/>
    </location>
</feature>